<dbReference type="HOGENOM" id="CLU_057349_2_0_1"/>
<feature type="domain" description="Manganese/iron superoxide dismutase C-terminal" evidence="3">
    <location>
        <begin position="301"/>
        <end position="340"/>
    </location>
</feature>
<dbReference type="GO" id="GO:0046872">
    <property type="term" value="F:metal ion binding"/>
    <property type="evidence" value="ECO:0007669"/>
    <property type="project" value="InterPro"/>
</dbReference>
<dbReference type="InterPro" id="IPR019832">
    <property type="entry name" value="Mn/Fe_SOD_C"/>
</dbReference>
<evidence type="ECO:0000313" key="5">
    <source>
        <dbReference type="Proteomes" id="UP000054248"/>
    </source>
</evidence>
<evidence type="ECO:0000259" key="3">
    <source>
        <dbReference type="Pfam" id="PF02777"/>
    </source>
</evidence>
<proteinExistence type="predicted"/>
<feature type="compositionally biased region" description="Polar residues" evidence="2">
    <location>
        <begin position="23"/>
        <end position="35"/>
    </location>
</feature>
<dbReference type="Pfam" id="PF02777">
    <property type="entry name" value="Sod_Fe_C"/>
    <property type="match status" value="2"/>
</dbReference>
<sequence length="356" mass="39333">MQRLSLQSARPLIRGHKPLAASRLSTTARSRNQAQHLPPKLPYGTENGLGEFMSESTLTEVATVYQKGLLDRLSDLTKETPQASQSVLQNVISFAQDRSKALEFNYASQALNNSFFLDMLKPPEQSSQSQKSEENSNAAEEPLYGHEKELMEYPYLKQRIELSFGSLAGLKSTFGAAGMGMFGSGWVWLVADNTGDLAVVATYGSGTMLIRSREQKGLQPNVLGENRTATQSATPSAFHTRSNNFSRFEEFGGTSSSPVSGSNMRFPLDPNPITPSRSMSLKAATNALARGNDERTGVGYDLIPLLTCSIHEHCWLRDHGVWGKKDYLTNYWSVVDWRKLGSTYERLFGAPRKYGA</sequence>
<organism evidence="4 5">
    <name type="scientific">Tulasnella calospora MUT 4182</name>
    <dbReference type="NCBI Taxonomy" id="1051891"/>
    <lineage>
        <taxon>Eukaryota</taxon>
        <taxon>Fungi</taxon>
        <taxon>Dikarya</taxon>
        <taxon>Basidiomycota</taxon>
        <taxon>Agaricomycotina</taxon>
        <taxon>Agaricomycetes</taxon>
        <taxon>Cantharellales</taxon>
        <taxon>Tulasnellaceae</taxon>
        <taxon>Tulasnella</taxon>
    </lineage>
</organism>
<dbReference type="STRING" id="1051891.A0A0C3M8G0"/>
<dbReference type="PANTHER" id="PTHR43595">
    <property type="entry name" value="37S RIBOSOMAL PROTEIN S26, MITOCHONDRIAL"/>
    <property type="match status" value="1"/>
</dbReference>
<evidence type="ECO:0000256" key="1">
    <source>
        <dbReference type="ARBA" id="ARBA00037226"/>
    </source>
</evidence>
<dbReference type="InterPro" id="IPR036324">
    <property type="entry name" value="Mn/Fe_SOD_N_sf"/>
</dbReference>
<dbReference type="GO" id="GO:0004784">
    <property type="term" value="F:superoxide dismutase activity"/>
    <property type="evidence" value="ECO:0007669"/>
    <property type="project" value="InterPro"/>
</dbReference>
<dbReference type="OrthoDB" id="275227at2759"/>
<dbReference type="SUPFAM" id="SSF54719">
    <property type="entry name" value="Fe,Mn superoxide dismutase (SOD), C-terminal domain"/>
    <property type="match status" value="1"/>
</dbReference>
<comment type="function">
    <text evidence="1">Component of the mitochondrial ribosome (mitoribosome), a dedicated translation machinery responsible for the synthesis of mitochondrial genome-encoded proteins, including at least some of the essential transmembrane subunits of the mitochondrial respiratory chain. The mitoribosomes are attached to the mitochondrial inner membrane and translation products are cotranslationally integrated into the membrane.</text>
</comment>
<reference evidence="4 5" key="1">
    <citation type="submission" date="2014-04" db="EMBL/GenBank/DDBJ databases">
        <authorList>
            <consortium name="DOE Joint Genome Institute"/>
            <person name="Kuo A."/>
            <person name="Girlanda M."/>
            <person name="Perotto S."/>
            <person name="Kohler A."/>
            <person name="Nagy L.G."/>
            <person name="Floudas D."/>
            <person name="Copeland A."/>
            <person name="Barry K.W."/>
            <person name="Cichocki N."/>
            <person name="Veneault-Fourrey C."/>
            <person name="LaButti K."/>
            <person name="Lindquist E.A."/>
            <person name="Lipzen A."/>
            <person name="Lundell T."/>
            <person name="Morin E."/>
            <person name="Murat C."/>
            <person name="Sun H."/>
            <person name="Tunlid A."/>
            <person name="Henrissat B."/>
            <person name="Grigoriev I.V."/>
            <person name="Hibbett D.S."/>
            <person name="Martin F."/>
            <person name="Nordberg H.P."/>
            <person name="Cantor M.N."/>
            <person name="Hua S.X."/>
        </authorList>
    </citation>
    <scope>NUCLEOTIDE SEQUENCE [LARGE SCALE GENOMIC DNA]</scope>
    <source>
        <strain evidence="4 5">MUT 4182</strain>
    </source>
</reference>
<name>A0A0C3M8G0_9AGAM</name>
<feature type="region of interest" description="Disordered" evidence="2">
    <location>
        <begin position="17"/>
        <end position="45"/>
    </location>
</feature>
<evidence type="ECO:0000313" key="4">
    <source>
        <dbReference type="EMBL" id="KIO29982.1"/>
    </source>
</evidence>
<feature type="domain" description="Manganese/iron superoxide dismutase C-terminal" evidence="3">
    <location>
        <begin position="156"/>
        <end position="211"/>
    </location>
</feature>
<dbReference type="InterPro" id="IPR036314">
    <property type="entry name" value="SOD_C_sf"/>
</dbReference>
<accession>A0A0C3M8G0</accession>
<reference evidence="5" key="2">
    <citation type="submission" date="2015-01" db="EMBL/GenBank/DDBJ databases">
        <title>Evolutionary Origins and Diversification of the Mycorrhizal Mutualists.</title>
        <authorList>
            <consortium name="DOE Joint Genome Institute"/>
            <consortium name="Mycorrhizal Genomics Consortium"/>
            <person name="Kohler A."/>
            <person name="Kuo A."/>
            <person name="Nagy L.G."/>
            <person name="Floudas D."/>
            <person name="Copeland A."/>
            <person name="Barry K.W."/>
            <person name="Cichocki N."/>
            <person name="Veneault-Fourrey C."/>
            <person name="LaButti K."/>
            <person name="Lindquist E.A."/>
            <person name="Lipzen A."/>
            <person name="Lundell T."/>
            <person name="Morin E."/>
            <person name="Murat C."/>
            <person name="Riley R."/>
            <person name="Ohm R."/>
            <person name="Sun H."/>
            <person name="Tunlid A."/>
            <person name="Henrissat B."/>
            <person name="Grigoriev I.V."/>
            <person name="Hibbett D.S."/>
            <person name="Martin F."/>
        </authorList>
    </citation>
    <scope>NUCLEOTIDE SEQUENCE [LARGE SCALE GENOMIC DNA]</scope>
    <source>
        <strain evidence="5">MUT 4182</strain>
    </source>
</reference>
<dbReference type="SUPFAM" id="SSF46609">
    <property type="entry name" value="Fe,Mn superoxide dismutase (SOD), N-terminal domain"/>
    <property type="match status" value="1"/>
</dbReference>
<protein>
    <recommendedName>
        <fullName evidence="3">Manganese/iron superoxide dismutase C-terminal domain-containing protein</fullName>
    </recommendedName>
</protein>
<dbReference type="Gene3D" id="3.55.40.20">
    <property type="entry name" value="Iron/manganese superoxide dismutase, C-terminal domain"/>
    <property type="match status" value="1"/>
</dbReference>
<dbReference type="EMBL" id="KN822976">
    <property type="protein sequence ID" value="KIO29982.1"/>
    <property type="molecule type" value="Genomic_DNA"/>
</dbReference>
<keyword evidence="5" id="KW-1185">Reference proteome</keyword>
<evidence type="ECO:0000256" key="2">
    <source>
        <dbReference type="SAM" id="MobiDB-lite"/>
    </source>
</evidence>
<dbReference type="Proteomes" id="UP000054248">
    <property type="component" value="Unassembled WGS sequence"/>
</dbReference>
<dbReference type="AlphaFoldDB" id="A0A0C3M8G0"/>
<gene>
    <name evidence="4" type="ORF">M407DRAFT_242350</name>
</gene>
<feature type="region of interest" description="Disordered" evidence="2">
    <location>
        <begin position="123"/>
        <end position="144"/>
    </location>
</feature>
<dbReference type="GO" id="GO:0005737">
    <property type="term" value="C:cytoplasm"/>
    <property type="evidence" value="ECO:0007669"/>
    <property type="project" value="TreeGrafter"/>
</dbReference>
<dbReference type="PANTHER" id="PTHR43595:SF2">
    <property type="entry name" value="SMALL RIBOSOMAL SUBUNIT PROTEIN MS42"/>
    <property type="match status" value="1"/>
</dbReference>